<comment type="caution">
    <text evidence="1">The sequence shown here is derived from an EMBL/GenBank/DDBJ whole genome shotgun (WGS) entry which is preliminary data.</text>
</comment>
<proteinExistence type="predicted"/>
<reference evidence="1 2" key="1">
    <citation type="submission" date="2017-11" db="EMBL/GenBank/DDBJ databases">
        <title>Genomic Encyclopedia of Archaeal and Bacterial Type Strains, Phase II (KMG-II): From Individual Species to Whole Genera.</title>
        <authorList>
            <person name="Goeker M."/>
        </authorList>
    </citation>
    <scope>NUCLEOTIDE SEQUENCE [LARGE SCALE GENOMIC DNA]</scope>
    <source>
        <strain evidence="1 2">DSM 11115</strain>
    </source>
</reference>
<keyword evidence="2" id="KW-1185">Reference proteome</keyword>
<evidence type="ECO:0000313" key="2">
    <source>
        <dbReference type="Proteomes" id="UP000228535"/>
    </source>
</evidence>
<dbReference type="RefSeq" id="WP_100337172.1">
    <property type="nucleotide sequence ID" value="NZ_PGFA01000002.1"/>
</dbReference>
<name>A0A2M9B9D7_9BACT</name>
<evidence type="ECO:0000313" key="1">
    <source>
        <dbReference type="EMBL" id="PJJ54546.1"/>
    </source>
</evidence>
<dbReference type="Proteomes" id="UP000228535">
    <property type="component" value="Unassembled WGS sequence"/>
</dbReference>
<dbReference type="OrthoDB" id="880376at2"/>
<sequence length="225" mass="25339">MDTPDIPKPRKTALLPINDRQLAELAVFAAAHWPTESWLTLRYTTAAAFRTQALTYQAAVTSRQQAGSARPIHADELLDLDALIDENLYRVKNRLADKYNKKTALAHYPTVGIIKTNKTYTLERERTKRAAALLTLLEGLKTEKITDGEYGTNFWTPIATRYNELVTELTDANGTVSKAVSAKDTMRDQIETVLSSLGKALDANYPVKKEYKAQLRAWGFQRESY</sequence>
<accession>A0A2M9B9D7</accession>
<organism evidence="1 2">
    <name type="scientific">Hymenobacter chitinivorans DSM 11115</name>
    <dbReference type="NCBI Taxonomy" id="1121954"/>
    <lineage>
        <taxon>Bacteria</taxon>
        <taxon>Pseudomonadati</taxon>
        <taxon>Bacteroidota</taxon>
        <taxon>Cytophagia</taxon>
        <taxon>Cytophagales</taxon>
        <taxon>Hymenobacteraceae</taxon>
        <taxon>Hymenobacter</taxon>
    </lineage>
</organism>
<dbReference type="EMBL" id="PGFA01000002">
    <property type="protein sequence ID" value="PJJ54546.1"/>
    <property type="molecule type" value="Genomic_DNA"/>
</dbReference>
<gene>
    <name evidence="1" type="ORF">CLV45_2887</name>
</gene>
<dbReference type="AlphaFoldDB" id="A0A2M9B9D7"/>
<protein>
    <submittedName>
        <fullName evidence="1">Uncharacterized protein</fullName>
    </submittedName>
</protein>